<dbReference type="AlphaFoldDB" id="A0A0C2CZF3"/>
<gene>
    <name evidence="3" type="ORF">DB30_00445</name>
</gene>
<evidence type="ECO:0000313" key="3">
    <source>
        <dbReference type="EMBL" id="KIG13222.1"/>
    </source>
</evidence>
<evidence type="ECO:0000313" key="4">
    <source>
        <dbReference type="Proteomes" id="UP000031599"/>
    </source>
</evidence>
<proteinExistence type="predicted"/>
<sequence>MRASSGLVVGGLGAAAIVLLGCRAEPVVVEPDAAAVGVDPATEVERPGEWVVDYGDQTLLVHADPALGGEVERLLLLFGDLLAESVPITEQTRLPIGWTTLSFVADHGRLVVEEPDYPNDPEANTRPDVSASLATLARQRAVLQQAGVAGEAIDFDQHVLTITGVLERDELMLVRVESPGGRMTGWRLTPAEGIEEADEVESLPVHVIFNARPELLDAMLLPAGFLALFAGGRLTTIVNEANEIVWDWASDGDLPRDRASDLGSSIGGGEFVPRPRPRPLLEPLD</sequence>
<dbReference type="Proteomes" id="UP000031599">
    <property type="component" value="Unassembled WGS sequence"/>
</dbReference>
<feature type="domain" description="Imm33-like" evidence="2">
    <location>
        <begin position="139"/>
        <end position="235"/>
    </location>
</feature>
<accession>A0A0C2CZF3</accession>
<comment type="caution">
    <text evidence="3">The sequence shown here is derived from an EMBL/GenBank/DDBJ whole genome shotgun (WGS) entry which is preliminary data.</text>
</comment>
<dbReference type="InterPro" id="IPR056509">
    <property type="entry name" value="Imm33-like"/>
</dbReference>
<protein>
    <recommendedName>
        <fullName evidence="2">Imm33-like domain-containing protein</fullName>
    </recommendedName>
</protein>
<evidence type="ECO:0000256" key="1">
    <source>
        <dbReference type="SAM" id="MobiDB-lite"/>
    </source>
</evidence>
<feature type="region of interest" description="Disordered" evidence="1">
    <location>
        <begin position="257"/>
        <end position="285"/>
    </location>
</feature>
<dbReference type="RefSeq" id="WP_146661530.1">
    <property type="nucleotide sequence ID" value="NZ_JMCC02000104.1"/>
</dbReference>
<reference evidence="3 4" key="1">
    <citation type="submission" date="2014-12" db="EMBL/GenBank/DDBJ databases">
        <title>Genome assembly of Enhygromyxa salina DSM 15201.</title>
        <authorList>
            <person name="Sharma G."/>
            <person name="Subramanian S."/>
        </authorList>
    </citation>
    <scope>NUCLEOTIDE SEQUENCE [LARGE SCALE GENOMIC DNA]</scope>
    <source>
        <strain evidence="3 4">DSM 15201</strain>
    </source>
</reference>
<organism evidence="3 4">
    <name type="scientific">Enhygromyxa salina</name>
    <dbReference type="NCBI Taxonomy" id="215803"/>
    <lineage>
        <taxon>Bacteria</taxon>
        <taxon>Pseudomonadati</taxon>
        <taxon>Myxococcota</taxon>
        <taxon>Polyangia</taxon>
        <taxon>Nannocystales</taxon>
        <taxon>Nannocystaceae</taxon>
        <taxon>Enhygromyxa</taxon>
    </lineage>
</organism>
<dbReference type="EMBL" id="JMCC02000104">
    <property type="protein sequence ID" value="KIG13222.1"/>
    <property type="molecule type" value="Genomic_DNA"/>
</dbReference>
<dbReference type="Pfam" id="PF24719">
    <property type="entry name" value="Imm33-like"/>
    <property type="match status" value="1"/>
</dbReference>
<dbReference type="PROSITE" id="PS51257">
    <property type="entry name" value="PROKAR_LIPOPROTEIN"/>
    <property type="match status" value="1"/>
</dbReference>
<name>A0A0C2CZF3_9BACT</name>
<evidence type="ECO:0000259" key="2">
    <source>
        <dbReference type="Pfam" id="PF24719"/>
    </source>
</evidence>